<protein>
    <submittedName>
        <fullName evidence="2">Uncharacterized protein</fullName>
    </submittedName>
</protein>
<dbReference type="SUPFAM" id="SSF50978">
    <property type="entry name" value="WD40 repeat-like"/>
    <property type="match status" value="1"/>
</dbReference>
<feature type="region of interest" description="Disordered" evidence="1">
    <location>
        <begin position="256"/>
        <end position="275"/>
    </location>
</feature>
<feature type="region of interest" description="Disordered" evidence="1">
    <location>
        <begin position="295"/>
        <end position="319"/>
    </location>
</feature>
<reference evidence="2" key="1">
    <citation type="submission" date="2020-11" db="EMBL/GenBank/DDBJ databases">
        <authorList>
            <person name="Tran Van P."/>
        </authorList>
    </citation>
    <scope>NUCLEOTIDE SEQUENCE</scope>
</reference>
<feature type="compositionally biased region" description="Polar residues" evidence="1">
    <location>
        <begin position="307"/>
        <end position="316"/>
    </location>
</feature>
<sequence>MIHGCLHSVDTVSPVTGFDASPREFIFITRGGDAVLFKRPDSSITQPKRGFPQASWISVKSGPLLEVVLHPSVTGVFAVAASSGRVTVFRDDSRITSSRLHLNVRVTALHWLRSQSRQTLVIGDERGTVSILHCGSLSSLVPGILQPTTSHLVCSLDSPVCQLDSYEKKEGTAYLLVSTKNRTFLVPVDSSGTPTPVGSKLRDAECGSCFLTSPDDVDLCLVFCARPGVRLWEADLDAQVRITHQLKEILRETAPVVRHSNSSPQRSPSGPTIRHFQIGGRTGWKEVFVNEQDHEALTDSSSSSSSITSRVDSPLQQREFEDERDIKYEKLGHWSMFGGGGMTDVPSECFPILDDLMGEFSEKLIWKIRQKLSKSPSPIPPVPVSSSRFFARPSADQREEVSNPRTAMKILPQAAAEKVKEMIEKTNIALQILSLPQQQESSESPIPTRIRIRLVSDWAKSLEDLIANWKDTRTTDVKLGFNSNHNSDEEKENSSTSSASSSSSLAKEAAALSRSSSFSDKHKTTTTALVHEELDEEVVFSTGAGFSNPCPPSIYLDVSAVEILFLLQYLITKELSLNAEHFPLLMKKVLEPHCESLTQSQDRVGSVLLFHFLKNFLLVLDRNQCCQACFRLQIHRLSTLVAYLPSALCQQLEQVLPSTIIRSFGLMLLPFPSRRPEAEEFAKAVRWLAEKGYWDLLSEMALKLSLLCLTEEILKDMAEILSSESPREKSCWICRGNLTPDKSVQFVSFLKLMINVLGLNRTFASLKSHPVLQQQMEHLAPEWRQLLWYCAMVETVDPKLTASVKAWISSSHGSLLPQPMQSRANSEARFRTWSVVFGYSVAAMPSTDSASHVLTELPQEAQALIPPVFCVPGLRTPLRICEVEVALVYLSLPPRSVEWAWSRRSHGTFIQP</sequence>
<dbReference type="AlphaFoldDB" id="A0A7R8W3V0"/>
<feature type="compositionally biased region" description="Polar residues" evidence="1">
    <location>
        <begin position="259"/>
        <end position="270"/>
    </location>
</feature>
<name>A0A7R8W3V0_9CRUS</name>
<dbReference type="InterPro" id="IPR036322">
    <property type="entry name" value="WD40_repeat_dom_sf"/>
</dbReference>
<dbReference type="PANTHER" id="PTHR23287:SF18">
    <property type="entry name" value="BLOC-2 COMPLEX MEMBER HPS5"/>
    <property type="match status" value="1"/>
</dbReference>
<dbReference type="GO" id="GO:0005737">
    <property type="term" value="C:cytoplasm"/>
    <property type="evidence" value="ECO:0007669"/>
    <property type="project" value="TreeGrafter"/>
</dbReference>
<accession>A0A7R8W3V0</accession>
<dbReference type="GO" id="GO:0048066">
    <property type="term" value="P:developmental pigmentation"/>
    <property type="evidence" value="ECO:0007669"/>
    <property type="project" value="TreeGrafter"/>
</dbReference>
<evidence type="ECO:0000256" key="1">
    <source>
        <dbReference type="SAM" id="MobiDB-lite"/>
    </source>
</evidence>
<evidence type="ECO:0000313" key="2">
    <source>
        <dbReference type="EMBL" id="CAD7223245.1"/>
    </source>
</evidence>
<feature type="compositionally biased region" description="Low complexity" evidence="1">
    <location>
        <begin position="494"/>
        <end position="503"/>
    </location>
</feature>
<dbReference type="OrthoDB" id="6347520at2759"/>
<dbReference type="EMBL" id="OB660172">
    <property type="protein sequence ID" value="CAD7223245.1"/>
    <property type="molecule type" value="Genomic_DNA"/>
</dbReference>
<dbReference type="PANTHER" id="PTHR23287">
    <property type="entry name" value="RUBY-EYE2-LIKE PROTEIN"/>
    <property type="match status" value="1"/>
</dbReference>
<proteinExistence type="predicted"/>
<organism evidence="2">
    <name type="scientific">Cyprideis torosa</name>
    <dbReference type="NCBI Taxonomy" id="163714"/>
    <lineage>
        <taxon>Eukaryota</taxon>
        <taxon>Metazoa</taxon>
        <taxon>Ecdysozoa</taxon>
        <taxon>Arthropoda</taxon>
        <taxon>Crustacea</taxon>
        <taxon>Oligostraca</taxon>
        <taxon>Ostracoda</taxon>
        <taxon>Podocopa</taxon>
        <taxon>Podocopida</taxon>
        <taxon>Cytherocopina</taxon>
        <taxon>Cytheroidea</taxon>
        <taxon>Cytherideidae</taxon>
        <taxon>Cyprideis</taxon>
    </lineage>
</organism>
<feature type="region of interest" description="Disordered" evidence="1">
    <location>
        <begin position="480"/>
        <end position="503"/>
    </location>
</feature>
<gene>
    <name evidence="2" type="ORF">CTOB1V02_LOCUS1235</name>
</gene>